<dbReference type="InterPro" id="IPR027463">
    <property type="entry name" value="AcrB_DN_DC_subdom"/>
</dbReference>
<comment type="caution">
    <text evidence="2">The sequence shown here is derived from an EMBL/GenBank/DDBJ whole genome shotgun (WGS) entry which is preliminary data.</text>
</comment>
<evidence type="ECO:0000313" key="3">
    <source>
        <dbReference type="Proteomes" id="UP000644441"/>
    </source>
</evidence>
<feature type="transmembrane region" description="Helical" evidence="1">
    <location>
        <begin position="333"/>
        <end position="352"/>
    </location>
</feature>
<keyword evidence="1" id="KW-0472">Membrane</keyword>
<dbReference type="PRINTS" id="PR00702">
    <property type="entry name" value="ACRIFLAVINRP"/>
</dbReference>
<evidence type="ECO:0000256" key="1">
    <source>
        <dbReference type="SAM" id="Phobius"/>
    </source>
</evidence>
<protein>
    <submittedName>
        <fullName evidence="2">AcrB/AcrD/AcrF family protein</fullName>
    </submittedName>
</protein>
<feature type="transmembrane region" description="Helical" evidence="1">
    <location>
        <begin position="385"/>
        <end position="409"/>
    </location>
</feature>
<feature type="transmembrane region" description="Helical" evidence="1">
    <location>
        <begin position="978"/>
        <end position="1006"/>
    </location>
</feature>
<dbReference type="Gene3D" id="1.20.1640.10">
    <property type="entry name" value="Multidrug efflux transporter AcrB transmembrane domain"/>
    <property type="match status" value="2"/>
</dbReference>
<feature type="transmembrane region" description="Helical" evidence="1">
    <location>
        <begin position="525"/>
        <end position="545"/>
    </location>
</feature>
<dbReference type="SUPFAM" id="SSF82714">
    <property type="entry name" value="Multidrug efflux transporter AcrB TolC docking domain, DN and DC subdomains"/>
    <property type="match status" value="2"/>
</dbReference>
<dbReference type="Pfam" id="PF00873">
    <property type="entry name" value="ACR_tran"/>
    <property type="match status" value="1"/>
</dbReference>
<feature type="transmembrane region" description="Helical" evidence="1">
    <location>
        <begin position="359"/>
        <end position="379"/>
    </location>
</feature>
<dbReference type="EMBL" id="ARXR01000005">
    <property type="protein sequence ID" value="MBF5052272.1"/>
    <property type="molecule type" value="Genomic_DNA"/>
</dbReference>
<feature type="transmembrane region" description="Helical" evidence="1">
    <location>
        <begin position="12"/>
        <end position="30"/>
    </location>
</feature>
<dbReference type="Gene3D" id="3.30.70.1440">
    <property type="entry name" value="Multidrug efflux transporter AcrB pore domain"/>
    <property type="match status" value="1"/>
</dbReference>
<feature type="transmembrane region" description="Helical" evidence="1">
    <location>
        <begin position="903"/>
        <end position="924"/>
    </location>
</feature>
<dbReference type="RefSeq" id="WP_194855296.1">
    <property type="nucleotide sequence ID" value="NZ_ARXR01000005.1"/>
</dbReference>
<dbReference type="PANTHER" id="PTHR32063:SF14">
    <property type="entry name" value="BLL4319 PROTEIN"/>
    <property type="match status" value="1"/>
</dbReference>
<dbReference type="SUPFAM" id="SSF82866">
    <property type="entry name" value="Multidrug efflux transporter AcrB transmembrane domain"/>
    <property type="match status" value="2"/>
</dbReference>
<feature type="transmembrane region" description="Helical" evidence="1">
    <location>
        <begin position="952"/>
        <end position="972"/>
    </location>
</feature>
<name>A0ABS0ADU9_9GAMM</name>
<sequence length="1034" mass="112052">MVLSDVSVKRPVFATVVSLLIVVFGISALMKLPIREYPDIDPPQVSVEVTYEGAAPEVLDTQIIQVVEGAIAGVEGVSRIESRSRLGSARTSVEFDLDRDLDIAANDVRDAVSRIINQLPEEAEAPVIAKSDSDARPIIWVTLSSDTLATQELTDFAERSLVDRFAVLDGVSEVNIGGERRYAMRVWLDRQRMAANGIAVNDIATALRANNVELPAGRLESDSRSFTVRADNRLATVEEFRDLVLRQQGSYQLRVGDVARVELGVENDDTELRANGETAVGLGIIRQSKANTVSVSDNVRAEIERIRENLPADIALDVNYDESLFIRASIREVLITLGLSMTLVILVIFAFLGNLRATLIPAVTIPVSVIGAFMGLGALDFSINVLTLLALILAIGLVVDDAIVMLENIQRRIDEGESRLVAAYLGARQVAFAVVATTLTLVAVFVPISFMGGDVGRLFGEFGFTLAAAVVISSVVALSLAPMLCSRWLHRHRKEDENKHLLERGLARLNGGYARGLKRCLANPWPVLGVAALICVLAGLAYTGVPRELAPTEDRGVFIVPATAPQGATADYTTHHIKEVEALMQPLVDNGEAERVLSIVGFRGQPENAFMITRLKPWGERQRSQQEIVQQLRGELGQVAGLRAFAVNPPGLGQSAFNQQLEVVIGGPDYESVQRWSESVMASMEDNPNLLSVDTNYEETQPQLNVELNRERAADFGLSAEDVGQTLQAMFATLQASTYVDRGREYDVLLEANESEARVPDDVNPIYVRTDAGELVPLSSVVDLKTVGASPELRRVDRLPAITLSANMAEGYDLGRAIDFVEQTVNDTLPLEARLSYKGMAEEFTEASSAIFITFGLALLIVFLVLAAQFESWIHPLIIMLTVPLAIAGAILALRVTGNSLNIYSQIGMIMLLGLMAKNGILIVEFANQLRDQGYSVAEAAYQGAIIRFRPVLMTGVSTIFGAVPLVLATGAGAESRITIGVVILGGLLFATVLTLFIIPVLYAWLAPYAKSADAVKHQLEQELPGAPRQSPAS</sequence>
<gene>
    <name evidence="2" type="ORF">ISO4_00874</name>
</gene>
<proteinExistence type="predicted"/>
<keyword evidence="3" id="KW-1185">Reference proteome</keyword>
<feature type="transmembrane region" description="Helical" evidence="1">
    <location>
        <begin position="430"/>
        <end position="450"/>
    </location>
</feature>
<keyword evidence="1" id="KW-1133">Transmembrane helix</keyword>
<dbReference type="Proteomes" id="UP000644441">
    <property type="component" value="Unassembled WGS sequence"/>
</dbReference>
<organism evidence="2 3">
    <name type="scientific">Alloalcanivorax venustensis ISO4</name>
    <dbReference type="NCBI Taxonomy" id="1177184"/>
    <lineage>
        <taxon>Bacteria</taxon>
        <taxon>Pseudomonadati</taxon>
        <taxon>Pseudomonadota</taxon>
        <taxon>Gammaproteobacteria</taxon>
        <taxon>Oceanospirillales</taxon>
        <taxon>Alcanivoracaceae</taxon>
        <taxon>Alloalcanivorax</taxon>
    </lineage>
</organism>
<dbReference type="Gene3D" id="3.30.70.1320">
    <property type="entry name" value="Multidrug efflux transporter AcrB pore domain like"/>
    <property type="match status" value="1"/>
</dbReference>
<reference evidence="2 3" key="1">
    <citation type="submission" date="2012-09" db="EMBL/GenBank/DDBJ databases">
        <title>Genome Sequence of alkane-degrading Bacterium Alcanivorax venustensis ISO4.</title>
        <authorList>
            <person name="Lai Q."/>
            <person name="Shao Z."/>
        </authorList>
    </citation>
    <scope>NUCLEOTIDE SEQUENCE [LARGE SCALE GENOMIC DNA]</scope>
    <source>
        <strain evidence="2 3">ISO4</strain>
    </source>
</reference>
<feature type="transmembrane region" description="Helical" evidence="1">
    <location>
        <begin position="877"/>
        <end position="897"/>
    </location>
</feature>
<dbReference type="PANTHER" id="PTHR32063">
    <property type="match status" value="1"/>
</dbReference>
<dbReference type="InterPro" id="IPR001036">
    <property type="entry name" value="Acrflvin-R"/>
</dbReference>
<feature type="transmembrane region" description="Helical" evidence="1">
    <location>
        <begin position="462"/>
        <end position="485"/>
    </location>
</feature>
<dbReference type="Gene3D" id="3.30.70.1430">
    <property type="entry name" value="Multidrug efflux transporter AcrB pore domain"/>
    <property type="match status" value="2"/>
</dbReference>
<dbReference type="Gene3D" id="3.30.2090.10">
    <property type="entry name" value="Multidrug efflux transporter AcrB TolC docking domain, DN and DC subdomains"/>
    <property type="match status" value="2"/>
</dbReference>
<keyword evidence="1" id="KW-0812">Transmembrane</keyword>
<evidence type="ECO:0000313" key="2">
    <source>
        <dbReference type="EMBL" id="MBF5052272.1"/>
    </source>
</evidence>
<feature type="transmembrane region" description="Helical" evidence="1">
    <location>
        <begin position="850"/>
        <end position="870"/>
    </location>
</feature>
<accession>A0ABS0ADU9</accession>
<dbReference type="SUPFAM" id="SSF82693">
    <property type="entry name" value="Multidrug efflux transporter AcrB pore domain, PN1, PN2, PC1 and PC2 subdomains"/>
    <property type="match status" value="4"/>
</dbReference>
<dbReference type="GeneID" id="99765324"/>